<evidence type="ECO:0000256" key="6">
    <source>
        <dbReference type="ARBA" id="ARBA00047942"/>
    </source>
</evidence>
<dbReference type="Pfam" id="PF02086">
    <property type="entry name" value="MethyltransfD12"/>
    <property type="match status" value="1"/>
</dbReference>
<evidence type="ECO:0000313" key="7">
    <source>
        <dbReference type="EMBL" id="MDI6450108.1"/>
    </source>
</evidence>
<comment type="catalytic activity">
    <reaction evidence="6">
        <text>a 2'-deoxyadenosine in DNA + S-adenosyl-L-methionine = an N(6)-methyl-2'-deoxyadenosine in DNA + S-adenosyl-L-homocysteine + H(+)</text>
        <dbReference type="Rhea" id="RHEA:15197"/>
        <dbReference type="Rhea" id="RHEA-COMP:12418"/>
        <dbReference type="Rhea" id="RHEA-COMP:12419"/>
        <dbReference type="ChEBI" id="CHEBI:15378"/>
        <dbReference type="ChEBI" id="CHEBI:57856"/>
        <dbReference type="ChEBI" id="CHEBI:59789"/>
        <dbReference type="ChEBI" id="CHEBI:90615"/>
        <dbReference type="ChEBI" id="CHEBI:90616"/>
        <dbReference type="EC" id="2.1.1.72"/>
    </reaction>
</comment>
<evidence type="ECO:0000256" key="1">
    <source>
        <dbReference type="ARBA" id="ARBA00006594"/>
    </source>
</evidence>
<dbReference type="GO" id="GO:0006298">
    <property type="term" value="P:mismatch repair"/>
    <property type="evidence" value="ECO:0007669"/>
    <property type="project" value="TreeGrafter"/>
</dbReference>
<dbReference type="Proteomes" id="UP001431776">
    <property type="component" value="Unassembled WGS sequence"/>
</dbReference>
<dbReference type="RefSeq" id="WP_349245517.1">
    <property type="nucleotide sequence ID" value="NZ_JASCXX010000016.1"/>
</dbReference>
<dbReference type="EMBL" id="JASCXX010000016">
    <property type="protein sequence ID" value="MDI6450108.1"/>
    <property type="molecule type" value="Genomic_DNA"/>
</dbReference>
<dbReference type="AlphaFoldDB" id="A0AAW6U2K4"/>
<dbReference type="GO" id="GO:1904047">
    <property type="term" value="F:S-adenosyl-L-methionine binding"/>
    <property type="evidence" value="ECO:0007669"/>
    <property type="project" value="TreeGrafter"/>
</dbReference>
<dbReference type="PANTHER" id="PTHR30481">
    <property type="entry name" value="DNA ADENINE METHYLASE"/>
    <property type="match status" value="1"/>
</dbReference>
<proteinExistence type="inferred from homology"/>
<dbReference type="PANTHER" id="PTHR30481:SF3">
    <property type="entry name" value="DNA ADENINE METHYLASE"/>
    <property type="match status" value="1"/>
</dbReference>
<dbReference type="GO" id="GO:0009307">
    <property type="term" value="P:DNA restriction-modification system"/>
    <property type="evidence" value="ECO:0007669"/>
    <property type="project" value="InterPro"/>
</dbReference>
<dbReference type="InterPro" id="IPR023095">
    <property type="entry name" value="Ade_MeTrfase_dom_2"/>
</dbReference>
<dbReference type="SUPFAM" id="SSF53335">
    <property type="entry name" value="S-adenosyl-L-methionine-dependent methyltransferases"/>
    <property type="match status" value="1"/>
</dbReference>
<keyword evidence="4" id="KW-0808">Transferase</keyword>
<comment type="similarity">
    <text evidence="1">Belongs to the N(4)/N(6)-methyltransferase family.</text>
</comment>
<dbReference type="InterPro" id="IPR002052">
    <property type="entry name" value="DNA_methylase_N6_adenine_CS"/>
</dbReference>
<dbReference type="PRINTS" id="PR00505">
    <property type="entry name" value="D12N6MTFRASE"/>
</dbReference>
<reference evidence="7" key="1">
    <citation type="submission" date="2023-05" db="EMBL/GenBank/DDBJ databases">
        <title>Anaerotaeda fermentans gen. nov., sp. nov., a novel anaerobic planctomycete of the new family within the order Sedimentisphaerales isolated from Taman Peninsula, Russia.</title>
        <authorList>
            <person name="Khomyakova M.A."/>
            <person name="Merkel A.Y."/>
            <person name="Slobodkin A.I."/>
        </authorList>
    </citation>
    <scope>NUCLEOTIDE SEQUENCE</scope>
    <source>
        <strain evidence="7">M17dextr</strain>
    </source>
</reference>
<dbReference type="EC" id="2.1.1.72" evidence="2"/>
<dbReference type="InterPro" id="IPR029063">
    <property type="entry name" value="SAM-dependent_MTases_sf"/>
</dbReference>
<keyword evidence="3 7" id="KW-0489">Methyltransferase</keyword>
<dbReference type="GO" id="GO:0043565">
    <property type="term" value="F:sequence-specific DNA binding"/>
    <property type="evidence" value="ECO:0007669"/>
    <property type="project" value="TreeGrafter"/>
</dbReference>
<dbReference type="Gene3D" id="3.40.50.150">
    <property type="entry name" value="Vaccinia Virus protein VP39"/>
    <property type="match status" value="1"/>
</dbReference>
<organism evidence="7 8">
    <name type="scientific">Anaerobaca lacustris</name>
    <dbReference type="NCBI Taxonomy" id="3044600"/>
    <lineage>
        <taxon>Bacteria</taxon>
        <taxon>Pseudomonadati</taxon>
        <taxon>Planctomycetota</taxon>
        <taxon>Phycisphaerae</taxon>
        <taxon>Sedimentisphaerales</taxon>
        <taxon>Anaerobacaceae</taxon>
        <taxon>Anaerobaca</taxon>
    </lineage>
</organism>
<sequence length="283" mass="32070">MKEAVRPPRTQLLKWIGNKQRFAHKIVSFFPDEFGTYHEPFLGSGAVLATLAKETSVGADSFAPLIEIWQTLARSPATVVQWYSERWHSVMDGNKKEGYEVIKASYNARPNAPDLLFLCRSCYGGVVRFRQADGYMSTPCGIHNPISPDAFSKRVREWHSRVRGVRFLHAEYADTMGRAQSGDLVYCDPPYSHTQSILYGAQSFSLEHLLNVIADCKSRGVFVALSIDGSKQSGKLKCQLPHREGLFEREVFLDCGRSMLKRFQMNGLTLEEEVVHDRLLLTY</sequence>
<name>A0AAW6U2K4_9BACT</name>
<protein>
    <recommendedName>
        <fullName evidence="2">site-specific DNA-methyltransferase (adenine-specific)</fullName>
        <ecNumber evidence="2">2.1.1.72</ecNumber>
    </recommendedName>
</protein>
<evidence type="ECO:0000256" key="3">
    <source>
        <dbReference type="ARBA" id="ARBA00022603"/>
    </source>
</evidence>
<evidence type="ECO:0000313" key="8">
    <source>
        <dbReference type="Proteomes" id="UP001431776"/>
    </source>
</evidence>
<keyword evidence="8" id="KW-1185">Reference proteome</keyword>
<accession>A0AAW6U2K4</accession>
<comment type="caution">
    <text evidence="7">The sequence shown here is derived from an EMBL/GenBank/DDBJ whole genome shotgun (WGS) entry which is preliminary data.</text>
</comment>
<dbReference type="PROSITE" id="PS00092">
    <property type="entry name" value="N6_MTASE"/>
    <property type="match status" value="1"/>
</dbReference>
<dbReference type="Gene3D" id="1.10.1020.10">
    <property type="entry name" value="Adenine-specific Methyltransferase, Domain 2"/>
    <property type="match status" value="1"/>
</dbReference>
<keyword evidence="5" id="KW-0949">S-adenosyl-L-methionine</keyword>
<dbReference type="GO" id="GO:0032259">
    <property type="term" value="P:methylation"/>
    <property type="evidence" value="ECO:0007669"/>
    <property type="project" value="UniProtKB-KW"/>
</dbReference>
<dbReference type="InterPro" id="IPR012327">
    <property type="entry name" value="MeTrfase_D12"/>
</dbReference>
<evidence type="ECO:0000256" key="5">
    <source>
        <dbReference type="ARBA" id="ARBA00022691"/>
    </source>
</evidence>
<dbReference type="GO" id="GO:0009007">
    <property type="term" value="F:site-specific DNA-methyltransferase (adenine-specific) activity"/>
    <property type="evidence" value="ECO:0007669"/>
    <property type="project" value="UniProtKB-EC"/>
</dbReference>
<evidence type="ECO:0000256" key="4">
    <source>
        <dbReference type="ARBA" id="ARBA00022679"/>
    </source>
</evidence>
<gene>
    <name evidence="7" type="ORF">QJ522_13700</name>
</gene>
<evidence type="ECO:0000256" key="2">
    <source>
        <dbReference type="ARBA" id="ARBA00011900"/>
    </source>
</evidence>